<dbReference type="AlphaFoldDB" id="A0A2S1YGL6"/>
<evidence type="ECO:0000313" key="1">
    <source>
        <dbReference type="EMBL" id="AWK03176.1"/>
    </source>
</evidence>
<sequence length="100" mass="11997">MKDLIIAGKKLNINIRMDLNIVQYKNEYYELAQEYLKKIDFIEVNIVEIIPKSISILIDHDFIPTPCIEIKLELYENQIKSGNYFLYLNENKEFVDEFLY</sequence>
<organism evidence="1 2">
    <name type="scientific">Flavobacterium crocinum</name>
    <dbReference type="NCBI Taxonomy" id="2183896"/>
    <lineage>
        <taxon>Bacteria</taxon>
        <taxon>Pseudomonadati</taxon>
        <taxon>Bacteroidota</taxon>
        <taxon>Flavobacteriia</taxon>
        <taxon>Flavobacteriales</taxon>
        <taxon>Flavobacteriaceae</taxon>
        <taxon>Flavobacterium</taxon>
    </lineage>
</organism>
<dbReference type="Proteomes" id="UP000245250">
    <property type="component" value="Chromosome"/>
</dbReference>
<dbReference type="EMBL" id="CP029255">
    <property type="protein sequence ID" value="AWK03176.1"/>
    <property type="molecule type" value="Genomic_DNA"/>
</dbReference>
<protein>
    <submittedName>
        <fullName evidence="1">Uncharacterized protein</fullName>
    </submittedName>
</protein>
<keyword evidence="2" id="KW-1185">Reference proteome</keyword>
<gene>
    <name evidence="1" type="ORF">HYN56_02660</name>
</gene>
<dbReference type="KEGG" id="fcr:HYN56_02660"/>
<reference evidence="1 2" key="1">
    <citation type="submission" date="2018-05" db="EMBL/GenBank/DDBJ databases">
        <title>Genome sequencing of Flavobacterium sp. HYN0056.</title>
        <authorList>
            <person name="Yi H."/>
            <person name="Baek C."/>
        </authorList>
    </citation>
    <scope>NUCLEOTIDE SEQUENCE [LARGE SCALE GENOMIC DNA]</scope>
    <source>
        <strain evidence="1 2">HYN0056</strain>
    </source>
</reference>
<proteinExistence type="predicted"/>
<name>A0A2S1YGL6_9FLAO</name>
<evidence type="ECO:0000313" key="2">
    <source>
        <dbReference type="Proteomes" id="UP000245250"/>
    </source>
</evidence>
<accession>A0A2S1YGL6</accession>